<protein>
    <submittedName>
        <fullName evidence="5">Uncharacterized protein</fullName>
    </submittedName>
</protein>
<evidence type="ECO:0000256" key="2">
    <source>
        <dbReference type="ARBA" id="ARBA00035112"/>
    </source>
</evidence>
<comment type="similarity">
    <text evidence="2">Belongs to the ustYa family.</text>
</comment>
<evidence type="ECO:0000256" key="3">
    <source>
        <dbReference type="SAM" id="MobiDB-lite"/>
    </source>
</evidence>
<dbReference type="Proteomes" id="UP001251528">
    <property type="component" value="Unassembled WGS sequence"/>
</dbReference>
<comment type="pathway">
    <text evidence="1">Mycotoxin biosynthesis.</text>
</comment>
<sequence>MAPLPPHKARKHHTFLLSLFSSLVISFALFTYFMLMPFSQFTTHASRNKSLIRGDLHALKTSSRTVDFAGHDAYRNLSHEHDALWHDQLLPPNGGYFALAEKEKNSDKLGIAMFHQLRCLAMIRTEMQYLRDVIAALKSSEEGVSDQHHRLLDSRHASSSGGAGNLLDHDPKDPTHCFDYLRQSLLCLTDGTIERPKQYDDGRPYIDGMGERQCRDWDILYRASMRSDDQPVMPDDL</sequence>
<keyword evidence="4" id="KW-1133">Transmembrane helix</keyword>
<proteinExistence type="inferred from homology"/>
<evidence type="ECO:0000256" key="4">
    <source>
        <dbReference type="SAM" id="Phobius"/>
    </source>
</evidence>
<comment type="caution">
    <text evidence="5">The sequence shown here is derived from an EMBL/GenBank/DDBJ whole genome shotgun (WGS) entry which is preliminary data.</text>
</comment>
<name>A0AAJ0CPJ1_9HYPO</name>
<dbReference type="GO" id="GO:0043386">
    <property type="term" value="P:mycotoxin biosynthetic process"/>
    <property type="evidence" value="ECO:0007669"/>
    <property type="project" value="InterPro"/>
</dbReference>
<gene>
    <name evidence="5" type="ORF">QQS21_005403</name>
</gene>
<keyword evidence="4" id="KW-0812">Transmembrane</keyword>
<evidence type="ECO:0000313" key="5">
    <source>
        <dbReference type="EMBL" id="KAK2599142.1"/>
    </source>
</evidence>
<reference evidence="5" key="1">
    <citation type="submission" date="2023-06" db="EMBL/GenBank/DDBJ databases">
        <title>Conoideocrella luteorostrata (Hypocreales: Clavicipitaceae), a potential biocontrol fungus for elongate hemlock scale in United States Christmas tree production areas.</title>
        <authorList>
            <person name="Barrett H."/>
            <person name="Lovett B."/>
            <person name="Macias A.M."/>
            <person name="Stajich J.E."/>
            <person name="Kasson M.T."/>
        </authorList>
    </citation>
    <scope>NUCLEOTIDE SEQUENCE</scope>
    <source>
        <strain evidence="5">ARSEF 14590</strain>
    </source>
</reference>
<keyword evidence="6" id="KW-1185">Reference proteome</keyword>
<evidence type="ECO:0000313" key="6">
    <source>
        <dbReference type="Proteomes" id="UP001251528"/>
    </source>
</evidence>
<feature type="transmembrane region" description="Helical" evidence="4">
    <location>
        <begin position="15"/>
        <end position="35"/>
    </location>
</feature>
<dbReference type="PANTHER" id="PTHR33365:SF4">
    <property type="entry name" value="CYCLOCHLOROTINE BIOSYNTHESIS PROTEIN O"/>
    <property type="match status" value="1"/>
</dbReference>
<dbReference type="InterPro" id="IPR021765">
    <property type="entry name" value="UstYa-like"/>
</dbReference>
<organism evidence="5 6">
    <name type="scientific">Conoideocrella luteorostrata</name>
    <dbReference type="NCBI Taxonomy" id="1105319"/>
    <lineage>
        <taxon>Eukaryota</taxon>
        <taxon>Fungi</taxon>
        <taxon>Dikarya</taxon>
        <taxon>Ascomycota</taxon>
        <taxon>Pezizomycotina</taxon>
        <taxon>Sordariomycetes</taxon>
        <taxon>Hypocreomycetidae</taxon>
        <taxon>Hypocreales</taxon>
        <taxon>Clavicipitaceae</taxon>
        <taxon>Conoideocrella</taxon>
    </lineage>
</organism>
<dbReference type="AlphaFoldDB" id="A0AAJ0CPJ1"/>
<feature type="compositionally biased region" description="Basic and acidic residues" evidence="3">
    <location>
        <begin position="146"/>
        <end position="156"/>
    </location>
</feature>
<keyword evidence="4" id="KW-0472">Membrane</keyword>
<dbReference type="Pfam" id="PF11807">
    <property type="entry name" value="UstYa"/>
    <property type="match status" value="1"/>
</dbReference>
<feature type="region of interest" description="Disordered" evidence="3">
    <location>
        <begin position="146"/>
        <end position="168"/>
    </location>
</feature>
<accession>A0AAJ0CPJ1</accession>
<dbReference type="EMBL" id="JASWJB010000089">
    <property type="protein sequence ID" value="KAK2599142.1"/>
    <property type="molecule type" value="Genomic_DNA"/>
</dbReference>
<dbReference type="PANTHER" id="PTHR33365">
    <property type="entry name" value="YALI0B05434P"/>
    <property type="match status" value="1"/>
</dbReference>
<evidence type="ECO:0000256" key="1">
    <source>
        <dbReference type="ARBA" id="ARBA00004685"/>
    </source>
</evidence>